<dbReference type="EMBL" id="CAXKWB010008991">
    <property type="protein sequence ID" value="CAL4093269.1"/>
    <property type="molecule type" value="Genomic_DNA"/>
</dbReference>
<feature type="domain" description="Thioredoxin-like fold" evidence="4">
    <location>
        <begin position="68"/>
        <end position="167"/>
    </location>
</feature>
<dbReference type="PANTHER" id="PTHR12289">
    <property type="entry name" value="METAXIN RELATED"/>
    <property type="match status" value="1"/>
</dbReference>
<comment type="caution">
    <text evidence="5">The sequence shown here is derived from an EMBL/GenBank/DDBJ whole genome shotgun (WGS) entry which is preliminary data.</text>
</comment>
<reference evidence="5 6" key="1">
    <citation type="submission" date="2024-05" db="EMBL/GenBank/DDBJ databases">
        <authorList>
            <person name="Wallberg A."/>
        </authorList>
    </citation>
    <scope>NUCLEOTIDE SEQUENCE [LARGE SCALE GENOMIC DNA]</scope>
</reference>
<dbReference type="SFLD" id="SFLDG01200">
    <property type="entry name" value="SUF1.1"/>
    <property type="match status" value="1"/>
</dbReference>
<evidence type="ECO:0000313" key="5">
    <source>
        <dbReference type="EMBL" id="CAL4093269.1"/>
    </source>
</evidence>
<evidence type="ECO:0000313" key="6">
    <source>
        <dbReference type="Proteomes" id="UP001497623"/>
    </source>
</evidence>
<dbReference type="Pfam" id="PF17171">
    <property type="entry name" value="GST_C_6"/>
    <property type="match status" value="1"/>
</dbReference>
<dbReference type="AlphaFoldDB" id="A0AAV2QS23"/>
<dbReference type="SFLD" id="SFLDG01180">
    <property type="entry name" value="SUF1"/>
    <property type="match status" value="1"/>
</dbReference>
<evidence type="ECO:0000256" key="2">
    <source>
        <dbReference type="SAM" id="Phobius"/>
    </source>
</evidence>
<evidence type="ECO:0000256" key="1">
    <source>
        <dbReference type="ARBA" id="ARBA00006475"/>
    </source>
</evidence>
<accession>A0AAV2QS23</accession>
<dbReference type="Pfam" id="PF17172">
    <property type="entry name" value="GST_N_4"/>
    <property type="match status" value="1"/>
</dbReference>
<comment type="similarity">
    <text evidence="1">Belongs to the FAX family.</text>
</comment>
<dbReference type="InterPro" id="IPR012336">
    <property type="entry name" value="Thioredoxin-like_fold"/>
</dbReference>
<keyword evidence="2" id="KW-0812">Transmembrane</keyword>
<dbReference type="Gene3D" id="1.20.1050.10">
    <property type="match status" value="1"/>
</dbReference>
<dbReference type="GO" id="GO:0005737">
    <property type="term" value="C:cytoplasm"/>
    <property type="evidence" value="ECO:0007669"/>
    <property type="project" value="TreeGrafter"/>
</dbReference>
<dbReference type="InterPro" id="IPR026928">
    <property type="entry name" value="FAX/IsoI-like"/>
</dbReference>
<evidence type="ECO:0000259" key="4">
    <source>
        <dbReference type="Pfam" id="PF17172"/>
    </source>
</evidence>
<dbReference type="SUPFAM" id="SSF47616">
    <property type="entry name" value="GST C-terminal domain-like"/>
    <property type="match status" value="1"/>
</dbReference>
<dbReference type="InterPro" id="IPR040079">
    <property type="entry name" value="Glutathione_S-Trfase"/>
</dbReference>
<sequence length="297" mass="34260">MMMSWFANTQHWFGLGSAVALTLVIFTYLSFMKKKEFARKRRKWSSVGRDVVVLHCLPRCHWAPSLSPFNIKLETYFRMAKIPYQLDFTEPMAPVKKGMARNTTPWITINGEEVVDSQLIIEYIGRALNIDLSAEFTKEQRAVARAFSIMADEHLIWGIRVWRYITDRCSSQMAGLPLPWYIPLSLAQFIARWRSPYMIKALETQGMGRHKIKDVNSIVQRDLSAISDYIGDKPYLMGTKLCEADCSVFAHLANILYNYPGSPHEATVKDEFVSLVEYVERVKTELWPDWEACLAQS</sequence>
<proteinExistence type="inferred from homology"/>
<dbReference type="InterPro" id="IPR036282">
    <property type="entry name" value="Glutathione-S-Trfase_C_sf"/>
</dbReference>
<dbReference type="InterPro" id="IPR036249">
    <property type="entry name" value="Thioredoxin-like_sf"/>
</dbReference>
<name>A0AAV2QS23_MEGNR</name>
<dbReference type="SUPFAM" id="SSF52833">
    <property type="entry name" value="Thioredoxin-like"/>
    <property type="match status" value="1"/>
</dbReference>
<dbReference type="CDD" id="cd03193">
    <property type="entry name" value="GST_C_Metaxin"/>
    <property type="match status" value="1"/>
</dbReference>
<feature type="domain" description="Metaxin glutathione S-transferase" evidence="3">
    <location>
        <begin position="220"/>
        <end position="282"/>
    </location>
</feature>
<keyword evidence="6" id="KW-1185">Reference proteome</keyword>
<keyword evidence="2" id="KW-0472">Membrane</keyword>
<feature type="transmembrane region" description="Helical" evidence="2">
    <location>
        <begin position="12"/>
        <end position="31"/>
    </location>
</feature>
<gene>
    <name evidence="5" type="ORF">MNOR_LOCUS14770</name>
</gene>
<evidence type="ECO:0000259" key="3">
    <source>
        <dbReference type="Pfam" id="PF17171"/>
    </source>
</evidence>
<dbReference type="InterPro" id="IPR050931">
    <property type="entry name" value="Mito_Protein_Transport_Metaxin"/>
</dbReference>
<dbReference type="SFLD" id="SFLDS00019">
    <property type="entry name" value="Glutathione_Transferase_(cytos"/>
    <property type="match status" value="1"/>
</dbReference>
<dbReference type="Proteomes" id="UP001497623">
    <property type="component" value="Unassembled WGS sequence"/>
</dbReference>
<dbReference type="PANTHER" id="PTHR12289:SF41">
    <property type="entry name" value="FAILED AXON CONNECTIONS-RELATED"/>
    <property type="match status" value="1"/>
</dbReference>
<dbReference type="InterPro" id="IPR033468">
    <property type="entry name" value="Metaxin_GST"/>
</dbReference>
<protein>
    <submittedName>
        <fullName evidence="5">Uncharacterized protein</fullName>
    </submittedName>
</protein>
<organism evidence="5 6">
    <name type="scientific">Meganyctiphanes norvegica</name>
    <name type="common">Northern krill</name>
    <name type="synonym">Thysanopoda norvegica</name>
    <dbReference type="NCBI Taxonomy" id="48144"/>
    <lineage>
        <taxon>Eukaryota</taxon>
        <taxon>Metazoa</taxon>
        <taxon>Ecdysozoa</taxon>
        <taxon>Arthropoda</taxon>
        <taxon>Crustacea</taxon>
        <taxon>Multicrustacea</taxon>
        <taxon>Malacostraca</taxon>
        <taxon>Eumalacostraca</taxon>
        <taxon>Eucarida</taxon>
        <taxon>Euphausiacea</taxon>
        <taxon>Euphausiidae</taxon>
        <taxon>Meganyctiphanes</taxon>
    </lineage>
</organism>
<keyword evidence="2" id="KW-1133">Transmembrane helix</keyword>